<dbReference type="Pfam" id="PF05258">
    <property type="entry name" value="DciA"/>
    <property type="match status" value="1"/>
</dbReference>
<dbReference type="EMBL" id="CM001376">
    <property type="protein sequence ID" value="EHM12443.1"/>
    <property type="molecule type" value="Genomic_DNA"/>
</dbReference>
<keyword evidence="2" id="KW-1185">Reference proteome</keyword>
<dbReference type="AlphaFoldDB" id="H0ULH8"/>
<dbReference type="InterPro" id="IPR007922">
    <property type="entry name" value="DciA-like"/>
</dbReference>
<gene>
    <name evidence="1" type="ORF">JonanDRAFT_0006</name>
</gene>
<dbReference type="RefSeq" id="WP_008519881.1">
    <property type="nucleotide sequence ID" value="NZ_CM001376.1"/>
</dbReference>
<name>H0ULH8_9BACT</name>
<dbReference type="HOGENOM" id="CLU_1667052_0_0_0"/>
<evidence type="ECO:0000313" key="2">
    <source>
        <dbReference type="Proteomes" id="UP000003806"/>
    </source>
</evidence>
<dbReference type="eggNOG" id="COG5512">
    <property type="taxonomic scope" value="Bacteria"/>
</dbReference>
<proteinExistence type="predicted"/>
<sequence>MPSPEPLSLGTLLAKYMPPAFQVALRLMKIEKEWDQVVSPQLAGKTKPVSFDRTGLVVECVSPAAAQLIAMSSRSILKAIEKRWGQAFPGIRTVVVRQLSRRVSRPQEPRGRAINPDAKTVTQYFEENAEKFSNKNVALALARLRATFEKRFGGNEQK</sequence>
<dbReference type="Proteomes" id="UP000003806">
    <property type="component" value="Chromosome"/>
</dbReference>
<protein>
    <submittedName>
        <fullName evidence="1">Uncharacterized protein</fullName>
    </submittedName>
</protein>
<reference evidence="1 2" key="1">
    <citation type="submission" date="2011-11" db="EMBL/GenBank/DDBJ databases">
        <title>The Noncontiguous Finished genome of Jonquetella anthropi DSM 22815.</title>
        <authorList>
            <consortium name="US DOE Joint Genome Institute (JGI-PGF)"/>
            <person name="Lucas S."/>
            <person name="Copeland A."/>
            <person name="Lapidus A."/>
            <person name="Glavina del Rio T."/>
            <person name="Dalin E."/>
            <person name="Tice H."/>
            <person name="Bruce D."/>
            <person name="Goodwin L."/>
            <person name="Pitluck S."/>
            <person name="Peters L."/>
            <person name="Mikhailova N."/>
            <person name="Held B."/>
            <person name="Kyrpides N."/>
            <person name="Mavromatis K."/>
            <person name="Ivanova N."/>
            <person name="Markowitz V."/>
            <person name="Cheng J.-F."/>
            <person name="Hugenholtz P."/>
            <person name="Woyke T."/>
            <person name="Wu D."/>
            <person name="Gronow S."/>
            <person name="Wellnitz S."/>
            <person name="Brambilla E."/>
            <person name="Klenk H.-P."/>
            <person name="Eisen J.A."/>
        </authorList>
    </citation>
    <scope>NUCLEOTIDE SEQUENCE [LARGE SCALE GENOMIC DNA]</scope>
    <source>
        <strain evidence="1 2">DSM 22815</strain>
    </source>
</reference>
<dbReference type="STRING" id="885272.JonanDRAFT_0006"/>
<evidence type="ECO:0000313" key="1">
    <source>
        <dbReference type="EMBL" id="EHM12443.1"/>
    </source>
</evidence>
<accession>H0ULH8</accession>
<dbReference type="OrthoDB" id="335729at2"/>
<organism evidence="1 2">
    <name type="scientific">Jonquetella anthropi DSM 22815</name>
    <dbReference type="NCBI Taxonomy" id="885272"/>
    <lineage>
        <taxon>Bacteria</taxon>
        <taxon>Thermotogati</taxon>
        <taxon>Synergistota</taxon>
        <taxon>Synergistia</taxon>
        <taxon>Synergistales</taxon>
        <taxon>Dethiosulfovibrionaceae</taxon>
        <taxon>Jonquetella</taxon>
    </lineage>
</organism>